<comment type="caution">
    <text evidence="2">The sequence shown here is derived from an EMBL/GenBank/DDBJ whole genome shotgun (WGS) entry which is preliminary data.</text>
</comment>
<reference evidence="2" key="2">
    <citation type="journal article" date="2024" name="Plant">
        <title>Genomic evolution and insights into agronomic trait innovations of Sesamum species.</title>
        <authorList>
            <person name="Miao H."/>
            <person name="Wang L."/>
            <person name="Qu L."/>
            <person name="Liu H."/>
            <person name="Sun Y."/>
            <person name="Le M."/>
            <person name="Wang Q."/>
            <person name="Wei S."/>
            <person name="Zheng Y."/>
            <person name="Lin W."/>
            <person name="Duan Y."/>
            <person name="Cao H."/>
            <person name="Xiong S."/>
            <person name="Wang X."/>
            <person name="Wei L."/>
            <person name="Li C."/>
            <person name="Ma Q."/>
            <person name="Ju M."/>
            <person name="Zhao R."/>
            <person name="Li G."/>
            <person name="Mu C."/>
            <person name="Tian Q."/>
            <person name="Mei H."/>
            <person name="Zhang T."/>
            <person name="Gao T."/>
            <person name="Zhang H."/>
        </authorList>
    </citation>
    <scope>NUCLEOTIDE SEQUENCE</scope>
    <source>
        <strain evidence="2">KEN1</strain>
    </source>
</reference>
<dbReference type="AlphaFoldDB" id="A0AAW2UE46"/>
<keyword evidence="1" id="KW-1133">Transmembrane helix</keyword>
<dbReference type="PANTHER" id="PTHR44404">
    <property type="entry name" value="HYDROXYSTEROID DEHYDROGENASE 1M"/>
    <property type="match status" value="1"/>
</dbReference>
<dbReference type="InterPro" id="IPR036291">
    <property type="entry name" value="NAD(P)-bd_dom_sf"/>
</dbReference>
<name>A0AAW2UE46_9LAMI</name>
<accession>A0AAW2UE46</accession>
<keyword evidence="1" id="KW-0812">Transmembrane</keyword>
<dbReference type="EMBL" id="JACGWN010000012">
    <property type="protein sequence ID" value="KAL0415641.1"/>
    <property type="molecule type" value="Genomic_DNA"/>
</dbReference>
<feature type="transmembrane region" description="Helical" evidence="1">
    <location>
        <begin position="35"/>
        <end position="59"/>
    </location>
</feature>
<sequence length="133" mass="14813">MREIFLSNSDPSPNHPSEDQFLLHSSFMFMDLVNAFLNIFAPIFTATTFFVFFPPYLCFKSLHFFWRSIFSENVAGKVVVIAGASSGMGEHIAYEYGKRGALLVIGARRENALREVAEEAYLVGSPAAIPCAH</sequence>
<dbReference type="InterPro" id="IPR002347">
    <property type="entry name" value="SDR_fam"/>
</dbReference>
<evidence type="ECO:0000313" key="2">
    <source>
        <dbReference type="EMBL" id="KAL0415641.1"/>
    </source>
</evidence>
<dbReference type="SUPFAM" id="SSF51735">
    <property type="entry name" value="NAD(P)-binding Rossmann-fold domains"/>
    <property type="match status" value="1"/>
</dbReference>
<keyword evidence="1" id="KW-0472">Membrane</keyword>
<dbReference type="Pfam" id="PF00106">
    <property type="entry name" value="adh_short"/>
    <property type="match status" value="1"/>
</dbReference>
<reference evidence="2" key="1">
    <citation type="submission" date="2020-06" db="EMBL/GenBank/DDBJ databases">
        <authorList>
            <person name="Li T."/>
            <person name="Hu X."/>
            <person name="Zhang T."/>
            <person name="Song X."/>
            <person name="Zhang H."/>
            <person name="Dai N."/>
            <person name="Sheng W."/>
            <person name="Hou X."/>
            <person name="Wei L."/>
        </authorList>
    </citation>
    <scope>NUCLEOTIDE SEQUENCE</scope>
    <source>
        <strain evidence="2">KEN1</strain>
        <tissue evidence="2">Leaf</tissue>
    </source>
</reference>
<dbReference type="Gene3D" id="3.40.50.720">
    <property type="entry name" value="NAD(P)-binding Rossmann-like Domain"/>
    <property type="match status" value="1"/>
</dbReference>
<organism evidence="2">
    <name type="scientific">Sesamum latifolium</name>
    <dbReference type="NCBI Taxonomy" id="2727402"/>
    <lineage>
        <taxon>Eukaryota</taxon>
        <taxon>Viridiplantae</taxon>
        <taxon>Streptophyta</taxon>
        <taxon>Embryophyta</taxon>
        <taxon>Tracheophyta</taxon>
        <taxon>Spermatophyta</taxon>
        <taxon>Magnoliopsida</taxon>
        <taxon>eudicotyledons</taxon>
        <taxon>Gunneridae</taxon>
        <taxon>Pentapetalae</taxon>
        <taxon>asterids</taxon>
        <taxon>lamiids</taxon>
        <taxon>Lamiales</taxon>
        <taxon>Pedaliaceae</taxon>
        <taxon>Sesamum</taxon>
    </lineage>
</organism>
<gene>
    <name evidence="2" type="ORF">Slati_3396000</name>
</gene>
<dbReference type="PANTHER" id="PTHR44404:SF1">
    <property type="entry name" value="HYDROXYSTEROID 11-BETA-DEHYDROGENASE 1-LIKE PROTEIN"/>
    <property type="match status" value="1"/>
</dbReference>
<proteinExistence type="predicted"/>
<protein>
    <submittedName>
        <fullName evidence="2">11-beta-hydroxysteroid dehydrogenase 1A</fullName>
    </submittedName>
</protein>
<evidence type="ECO:0000256" key="1">
    <source>
        <dbReference type="SAM" id="Phobius"/>
    </source>
</evidence>